<proteinExistence type="inferred from homology"/>
<dbReference type="InterPro" id="IPR051911">
    <property type="entry name" value="SDR_oxidoreductase"/>
</dbReference>
<evidence type="ECO:0000256" key="2">
    <source>
        <dbReference type="ARBA" id="ARBA00023002"/>
    </source>
</evidence>
<dbReference type="Proteomes" id="UP000295444">
    <property type="component" value="Unassembled WGS sequence"/>
</dbReference>
<dbReference type="Pfam" id="PF00106">
    <property type="entry name" value="adh_short"/>
    <property type="match status" value="1"/>
</dbReference>
<dbReference type="PANTHER" id="PTHR43976">
    <property type="entry name" value="SHORT CHAIN DEHYDROGENASE"/>
    <property type="match status" value="1"/>
</dbReference>
<dbReference type="PRINTS" id="PR00080">
    <property type="entry name" value="SDRFAMILY"/>
</dbReference>
<dbReference type="GO" id="GO:0016491">
    <property type="term" value="F:oxidoreductase activity"/>
    <property type="evidence" value="ECO:0007669"/>
    <property type="project" value="UniProtKB-KW"/>
</dbReference>
<dbReference type="InterPro" id="IPR002347">
    <property type="entry name" value="SDR_fam"/>
</dbReference>
<evidence type="ECO:0000256" key="1">
    <source>
        <dbReference type="ARBA" id="ARBA00006484"/>
    </source>
</evidence>
<dbReference type="OrthoDB" id="9792003at2"/>
<dbReference type="EMBL" id="SNXZ01000017">
    <property type="protein sequence ID" value="TDP88908.1"/>
    <property type="molecule type" value="Genomic_DNA"/>
</dbReference>
<organism evidence="4 5">
    <name type="scientific">Labedaea rhizosphaerae</name>
    <dbReference type="NCBI Taxonomy" id="598644"/>
    <lineage>
        <taxon>Bacteria</taxon>
        <taxon>Bacillati</taxon>
        <taxon>Actinomycetota</taxon>
        <taxon>Actinomycetes</taxon>
        <taxon>Pseudonocardiales</taxon>
        <taxon>Pseudonocardiaceae</taxon>
        <taxon>Labedaea</taxon>
    </lineage>
</organism>
<sequence>MNELTWIITGATRGFGRSMAEDALSRGDSVVAAVRRPEAMADLTGKYPDQLEVVRFDATSVDGVAAVVSAATDRFGRIDVLVNNAGRGYVGAAEEVTEAELRESMELHLFVPVALTQAVLPIMRRQGGGTIVQMSSQGGRRSFPGVGAYTCAKFALEGWSEALAGEVAPFGVRVMIVEPSRFRTAFNEAGVLAFAEVSEVYRDVLAEVRARMATADGVQEGDPDAAATVIADLVHSDAVPLRLPLGAEAVEQIGTSYRTNLALLEQWAEVARGTDFAPTT</sequence>
<accession>A0A4V3CX50</accession>
<dbReference type="SUPFAM" id="SSF51735">
    <property type="entry name" value="NAD(P)-binding Rossmann-fold domains"/>
    <property type="match status" value="1"/>
</dbReference>
<dbReference type="Gene3D" id="3.40.50.720">
    <property type="entry name" value="NAD(P)-binding Rossmann-like Domain"/>
    <property type="match status" value="1"/>
</dbReference>
<comment type="caution">
    <text evidence="4">The sequence shown here is derived from an EMBL/GenBank/DDBJ whole genome shotgun (WGS) entry which is preliminary data.</text>
</comment>
<reference evidence="4 5" key="1">
    <citation type="submission" date="2019-03" db="EMBL/GenBank/DDBJ databases">
        <title>Genomic Encyclopedia of Type Strains, Phase IV (KMG-IV): sequencing the most valuable type-strain genomes for metagenomic binning, comparative biology and taxonomic classification.</title>
        <authorList>
            <person name="Goeker M."/>
        </authorList>
    </citation>
    <scope>NUCLEOTIDE SEQUENCE [LARGE SCALE GENOMIC DNA]</scope>
    <source>
        <strain evidence="4 5">DSM 45361</strain>
    </source>
</reference>
<dbReference type="PANTHER" id="PTHR43976:SF16">
    <property type="entry name" value="SHORT-CHAIN DEHYDROGENASE_REDUCTASE FAMILY PROTEIN"/>
    <property type="match status" value="1"/>
</dbReference>
<dbReference type="InterPro" id="IPR036291">
    <property type="entry name" value="NAD(P)-bd_dom_sf"/>
</dbReference>
<evidence type="ECO:0000313" key="4">
    <source>
        <dbReference type="EMBL" id="TDP88908.1"/>
    </source>
</evidence>
<dbReference type="InterPro" id="IPR020904">
    <property type="entry name" value="Sc_DH/Rdtase_CS"/>
</dbReference>
<keyword evidence="5" id="KW-1185">Reference proteome</keyword>
<name>A0A4V3CX50_LABRH</name>
<dbReference type="AlphaFoldDB" id="A0A4V3CX50"/>
<gene>
    <name evidence="4" type="ORF">EV186_11723</name>
</gene>
<dbReference type="PROSITE" id="PS00061">
    <property type="entry name" value="ADH_SHORT"/>
    <property type="match status" value="1"/>
</dbReference>
<comment type="similarity">
    <text evidence="1 3">Belongs to the short-chain dehydrogenases/reductases (SDR) family.</text>
</comment>
<dbReference type="RefSeq" id="WP_133854518.1">
    <property type="nucleotide sequence ID" value="NZ_SNXZ01000017.1"/>
</dbReference>
<evidence type="ECO:0000313" key="5">
    <source>
        <dbReference type="Proteomes" id="UP000295444"/>
    </source>
</evidence>
<protein>
    <submittedName>
        <fullName evidence="4">Short-subunit dehydrogenase</fullName>
    </submittedName>
</protein>
<dbReference type="CDD" id="cd05374">
    <property type="entry name" value="17beta-HSD-like_SDR_c"/>
    <property type="match status" value="1"/>
</dbReference>
<evidence type="ECO:0000256" key="3">
    <source>
        <dbReference type="RuleBase" id="RU000363"/>
    </source>
</evidence>
<dbReference type="PRINTS" id="PR00081">
    <property type="entry name" value="GDHRDH"/>
</dbReference>
<keyword evidence="2" id="KW-0560">Oxidoreductase</keyword>